<dbReference type="AlphaFoldDB" id="A0A7W9AFS9"/>
<accession>A0A7W9AFS9</accession>
<organism evidence="2 3">
    <name type="scientific">Sphingobium boeckii</name>
    <dbReference type="NCBI Taxonomy" id="1082345"/>
    <lineage>
        <taxon>Bacteria</taxon>
        <taxon>Pseudomonadati</taxon>
        <taxon>Pseudomonadota</taxon>
        <taxon>Alphaproteobacteria</taxon>
        <taxon>Sphingomonadales</taxon>
        <taxon>Sphingomonadaceae</taxon>
        <taxon>Sphingobium</taxon>
    </lineage>
</organism>
<reference evidence="2 3" key="1">
    <citation type="submission" date="2020-08" db="EMBL/GenBank/DDBJ databases">
        <title>Genomic Encyclopedia of Type Strains, Phase IV (KMG-IV): sequencing the most valuable type-strain genomes for metagenomic binning, comparative biology and taxonomic classification.</title>
        <authorList>
            <person name="Goeker M."/>
        </authorList>
    </citation>
    <scope>NUCLEOTIDE SEQUENCE [LARGE SCALE GENOMIC DNA]</scope>
    <source>
        <strain evidence="2 3">DSM 25079</strain>
    </source>
</reference>
<comment type="caution">
    <text evidence="2">The sequence shown here is derived from an EMBL/GenBank/DDBJ whole genome shotgun (WGS) entry which is preliminary data.</text>
</comment>
<protein>
    <submittedName>
        <fullName evidence="2">Uncharacterized protein</fullName>
    </submittedName>
</protein>
<dbReference type="RefSeq" id="WP_184015457.1">
    <property type="nucleotide sequence ID" value="NZ_JACIJC010000001.1"/>
</dbReference>
<name>A0A7W9AFS9_9SPHN</name>
<keyword evidence="3" id="KW-1185">Reference proteome</keyword>
<feature type="region of interest" description="Disordered" evidence="1">
    <location>
        <begin position="23"/>
        <end position="45"/>
    </location>
</feature>
<dbReference type="Proteomes" id="UP000549617">
    <property type="component" value="Unassembled WGS sequence"/>
</dbReference>
<sequence>MINVSNGKGSCEPLNGFDTTTVVERASHSNGIESTTVSQPDGVSD</sequence>
<proteinExistence type="predicted"/>
<evidence type="ECO:0000313" key="2">
    <source>
        <dbReference type="EMBL" id="MBB5684824.1"/>
    </source>
</evidence>
<evidence type="ECO:0000313" key="3">
    <source>
        <dbReference type="Proteomes" id="UP000549617"/>
    </source>
</evidence>
<gene>
    <name evidence="2" type="ORF">FHS49_000815</name>
</gene>
<dbReference type="EMBL" id="JACIJC010000001">
    <property type="protein sequence ID" value="MBB5684824.1"/>
    <property type="molecule type" value="Genomic_DNA"/>
</dbReference>
<evidence type="ECO:0000256" key="1">
    <source>
        <dbReference type="SAM" id="MobiDB-lite"/>
    </source>
</evidence>